<organism evidence="2 3">
    <name type="scientific">Mycena sanguinolenta</name>
    <dbReference type="NCBI Taxonomy" id="230812"/>
    <lineage>
        <taxon>Eukaryota</taxon>
        <taxon>Fungi</taxon>
        <taxon>Dikarya</taxon>
        <taxon>Basidiomycota</taxon>
        <taxon>Agaricomycotina</taxon>
        <taxon>Agaricomycetes</taxon>
        <taxon>Agaricomycetidae</taxon>
        <taxon>Agaricales</taxon>
        <taxon>Marasmiineae</taxon>
        <taxon>Mycenaceae</taxon>
        <taxon>Mycena</taxon>
    </lineage>
</organism>
<dbReference type="OrthoDB" id="3038990at2759"/>
<dbReference type="AlphaFoldDB" id="A0A8H6X826"/>
<keyword evidence="1" id="KW-0472">Membrane</keyword>
<name>A0A8H6X826_9AGAR</name>
<feature type="transmembrane region" description="Helical" evidence="1">
    <location>
        <begin position="155"/>
        <end position="172"/>
    </location>
</feature>
<proteinExistence type="predicted"/>
<dbReference type="EMBL" id="JACAZH010000038">
    <property type="protein sequence ID" value="KAF7335939.1"/>
    <property type="molecule type" value="Genomic_DNA"/>
</dbReference>
<keyword evidence="3" id="KW-1185">Reference proteome</keyword>
<feature type="transmembrane region" description="Helical" evidence="1">
    <location>
        <begin position="21"/>
        <end position="42"/>
    </location>
</feature>
<protein>
    <submittedName>
        <fullName evidence="2">Uncharacterized protein</fullName>
    </submittedName>
</protein>
<comment type="caution">
    <text evidence="2">The sequence shown here is derived from an EMBL/GenBank/DDBJ whole genome shotgun (WGS) entry which is preliminary data.</text>
</comment>
<evidence type="ECO:0000256" key="1">
    <source>
        <dbReference type="SAM" id="Phobius"/>
    </source>
</evidence>
<feature type="transmembrane region" description="Helical" evidence="1">
    <location>
        <begin position="48"/>
        <end position="70"/>
    </location>
</feature>
<keyword evidence="1" id="KW-0812">Transmembrane</keyword>
<evidence type="ECO:0000313" key="2">
    <source>
        <dbReference type="EMBL" id="KAF7335939.1"/>
    </source>
</evidence>
<reference evidence="2" key="1">
    <citation type="submission" date="2020-05" db="EMBL/GenBank/DDBJ databases">
        <title>Mycena genomes resolve the evolution of fungal bioluminescence.</title>
        <authorList>
            <person name="Tsai I.J."/>
        </authorList>
    </citation>
    <scope>NUCLEOTIDE SEQUENCE</scope>
    <source>
        <strain evidence="2">160909Yilan</strain>
    </source>
</reference>
<evidence type="ECO:0000313" key="3">
    <source>
        <dbReference type="Proteomes" id="UP000623467"/>
    </source>
</evidence>
<dbReference type="Proteomes" id="UP000623467">
    <property type="component" value="Unassembled WGS sequence"/>
</dbReference>
<sequence length="278" mass="30101">MSITAVSPVKNCNAMKLAVELCSVSSQTATAMLFFLRVIAVWHPSKVAQAVFFVLWIAVFGEGITLALSLSGNQGAHIGPTMQCITTIEPANTEFFAAWTVLPLVNDTAIFFAINYRILAHTIVADSPMARLRIFFGGRGLSALSKALLQSGQHFYLLAVAANVALLVVLKLPQLTVYRVVASVPAFALINAMACQVFREIKFGLISSDGTSNIPTLDFHVTANPRSLSLHFHRTDLTTAEPGSNTTPPLEVRIQTAVDKFEDSADARHEIFKPTDLA</sequence>
<accession>A0A8H6X826</accession>
<keyword evidence="1" id="KW-1133">Transmembrane helix</keyword>
<gene>
    <name evidence="2" type="ORF">MSAN_02307300</name>
</gene>